<keyword evidence="14" id="KW-1185">Reference proteome</keyword>
<dbReference type="Pfam" id="PF00141">
    <property type="entry name" value="peroxidase"/>
    <property type="match status" value="1"/>
</dbReference>
<evidence type="ECO:0000256" key="9">
    <source>
        <dbReference type="PIRSR" id="PIRSR600823-3"/>
    </source>
</evidence>
<comment type="cofactor">
    <cofactor evidence="2">
        <name>heme b</name>
        <dbReference type="ChEBI" id="CHEBI:60344"/>
    </cofactor>
</comment>
<feature type="binding site" evidence="9">
    <location>
        <position position="23"/>
    </location>
    <ligand>
        <name>Ca(2+)</name>
        <dbReference type="ChEBI" id="CHEBI:29108"/>
        <label>1</label>
    </ligand>
</feature>
<evidence type="ECO:0000256" key="2">
    <source>
        <dbReference type="ARBA" id="ARBA00001970"/>
    </source>
</evidence>
<dbReference type="PROSITE" id="PS50873">
    <property type="entry name" value="PEROXIDASE_4"/>
    <property type="match status" value="1"/>
</dbReference>
<dbReference type="Proteomes" id="UP000000226">
    <property type="component" value="Chromosome 10"/>
</dbReference>
<dbReference type="GO" id="GO:0020037">
    <property type="term" value="F:heme binding"/>
    <property type="evidence" value="ECO:0007669"/>
    <property type="project" value="InterPro"/>
</dbReference>
<feature type="binding site" evidence="9">
    <location>
        <position position="35"/>
    </location>
    <ligand>
        <name>Ca(2+)</name>
        <dbReference type="ChEBI" id="CHEBI:29108"/>
        <label>1</label>
    </ligand>
</feature>
<evidence type="ECO:0000256" key="6">
    <source>
        <dbReference type="ARBA" id="ARBA00022723"/>
    </source>
</evidence>
<keyword evidence="9" id="KW-0106">Calcium</keyword>
<gene>
    <name evidence="13" type="ORF">PHAVU_010G074100g</name>
</gene>
<keyword evidence="4" id="KW-0575">Peroxidase</keyword>
<sequence>MEIQGQSYKLLLWRACLKGCDASVLLKDTATFKGEQGVLPNVNSLRGFEVIENIKAELERQCPGVVSCADILTVAARDSVVALGGVGWPLGLGRRTQSLQGVNDVVSLERELDAIWIGTWKLQVNIPKYQRVEVPRVQRKEGPRLGWSPRKRVTQPRAVWNRDRTEQKSFVQVVSGEVAQSGTGGNVGGAHGEVVTKLTVALELPSWLDGSYVGSLKEVPCMQSLKESFVLGGFTHVSIRYLGESYVLLSCAEGEGLSKIITDNKAWFDDLFLTVIPWEDSFAMKDRLVWVRCRGIPLQMWCNQCFFSVGASVGEVVEIDEATEKKEKLEYARFRVKISLNSEVSVVKVFRINGVLCTVSLEEEACFPDISFKNLCGKWDGGGSEVDTEASSEEGSVGASLCDSAESEFEVAGGGKVGGVGGRGKVKGDGDVGNEGLVQGRRESLLLGRMSKQDEGALSQGDLSGSLMANDSLGFSKVENIISPLSAGACVPYLAKASADWGRRSIGEGSSCFGERRIRNKEEDLIGCYSKKGGLGSNVEGNISNELASCGPRVENCNVSGKGVGWEFNEVLCPQQELNKEVGGKELVVCKDADFEANSEGFLLEQMGNKRWVGDSLRPGIALDVSEQAGVRGDEEGEDVISILERNVEIHGLVSSGPLDGNKMEEAEESRRFEELGGDKVGK</sequence>
<evidence type="ECO:0000256" key="5">
    <source>
        <dbReference type="ARBA" id="ARBA00022617"/>
    </source>
</evidence>
<dbReference type="GO" id="GO:0046872">
    <property type="term" value="F:metal ion binding"/>
    <property type="evidence" value="ECO:0007669"/>
    <property type="project" value="UniProtKB-KW"/>
</dbReference>
<comment type="cofactor">
    <cofactor evidence="9">
        <name>Ca(2+)</name>
        <dbReference type="ChEBI" id="CHEBI:29108"/>
    </cofactor>
    <text evidence="9">Binds 2 calcium ions per subunit.</text>
</comment>
<feature type="compositionally biased region" description="Basic and acidic residues" evidence="11">
    <location>
        <begin position="662"/>
        <end position="683"/>
    </location>
</feature>
<feature type="binding site" evidence="9">
    <location>
        <position position="21"/>
    </location>
    <ligand>
        <name>Ca(2+)</name>
        <dbReference type="ChEBI" id="CHEBI:29108"/>
        <label>1</label>
    </ligand>
</feature>
<reference evidence="14" key="1">
    <citation type="journal article" date="2014" name="Nat. Genet.">
        <title>A reference genome for common bean and genome-wide analysis of dual domestications.</title>
        <authorList>
            <person name="Schmutz J."/>
            <person name="McClean P.E."/>
            <person name="Mamidi S."/>
            <person name="Wu G.A."/>
            <person name="Cannon S.B."/>
            <person name="Grimwood J."/>
            <person name="Jenkins J."/>
            <person name="Shu S."/>
            <person name="Song Q."/>
            <person name="Chavarro C."/>
            <person name="Torres-Torres M."/>
            <person name="Geffroy V."/>
            <person name="Moghaddam S.M."/>
            <person name="Gao D."/>
            <person name="Abernathy B."/>
            <person name="Barry K."/>
            <person name="Blair M."/>
            <person name="Brick M.A."/>
            <person name="Chovatia M."/>
            <person name="Gepts P."/>
            <person name="Goodstein D.M."/>
            <person name="Gonzales M."/>
            <person name="Hellsten U."/>
            <person name="Hyten D.L."/>
            <person name="Jia G."/>
            <person name="Kelly J.D."/>
            <person name="Kudrna D."/>
            <person name="Lee R."/>
            <person name="Richard M.M."/>
            <person name="Miklas P.N."/>
            <person name="Osorno J.M."/>
            <person name="Rodrigues J."/>
            <person name="Thareau V."/>
            <person name="Urrea C.A."/>
            <person name="Wang M."/>
            <person name="Yu Y."/>
            <person name="Zhang M."/>
            <person name="Wing R.A."/>
            <person name="Cregan P.B."/>
            <person name="Rokhsar D.S."/>
            <person name="Jackson S.A."/>
        </authorList>
    </citation>
    <scope>NUCLEOTIDE SEQUENCE [LARGE SCALE GENOMIC DNA]</scope>
    <source>
        <strain evidence="14">cv. G19833</strain>
    </source>
</reference>
<keyword evidence="5" id="KW-0349">Heme</keyword>
<dbReference type="SMR" id="V7AN97"/>
<evidence type="ECO:0000256" key="8">
    <source>
        <dbReference type="ARBA" id="ARBA00023004"/>
    </source>
</evidence>
<dbReference type="PRINTS" id="PR00458">
    <property type="entry name" value="PEROXIDASE"/>
</dbReference>
<dbReference type="InterPro" id="IPR002016">
    <property type="entry name" value="Haem_peroxidase"/>
</dbReference>
<evidence type="ECO:0000256" key="1">
    <source>
        <dbReference type="ARBA" id="ARBA00000189"/>
    </source>
</evidence>
<evidence type="ECO:0000313" key="13">
    <source>
        <dbReference type="EMBL" id="ESW06760.1"/>
    </source>
</evidence>
<dbReference type="OrthoDB" id="1418158at2759"/>
<evidence type="ECO:0000313" key="14">
    <source>
        <dbReference type="Proteomes" id="UP000000226"/>
    </source>
</evidence>
<dbReference type="Gene3D" id="1.10.520.10">
    <property type="match status" value="1"/>
</dbReference>
<feature type="region of interest" description="Disordered" evidence="11">
    <location>
        <begin position="655"/>
        <end position="683"/>
    </location>
</feature>
<dbReference type="AlphaFoldDB" id="V7AN97"/>
<name>V7AN97_PHAVU</name>
<keyword evidence="8" id="KW-0408">Iron</keyword>
<organism evidence="13 14">
    <name type="scientific">Phaseolus vulgaris</name>
    <name type="common">Kidney bean</name>
    <name type="synonym">French bean</name>
    <dbReference type="NCBI Taxonomy" id="3885"/>
    <lineage>
        <taxon>Eukaryota</taxon>
        <taxon>Viridiplantae</taxon>
        <taxon>Streptophyta</taxon>
        <taxon>Embryophyta</taxon>
        <taxon>Tracheophyta</taxon>
        <taxon>Spermatophyta</taxon>
        <taxon>Magnoliopsida</taxon>
        <taxon>eudicotyledons</taxon>
        <taxon>Gunneridae</taxon>
        <taxon>Pentapetalae</taxon>
        <taxon>rosids</taxon>
        <taxon>fabids</taxon>
        <taxon>Fabales</taxon>
        <taxon>Fabaceae</taxon>
        <taxon>Papilionoideae</taxon>
        <taxon>50 kb inversion clade</taxon>
        <taxon>NPAAA clade</taxon>
        <taxon>indigoferoid/millettioid clade</taxon>
        <taxon>Phaseoleae</taxon>
        <taxon>Phaseolus</taxon>
    </lineage>
</organism>
<evidence type="ECO:0000256" key="4">
    <source>
        <dbReference type="ARBA" id="ARBA00022559"/>
    </source>
</evidence>
<keyword evidence="7" id="KW-0560">Oxidoreductase</keyword>
<dbReference type="EC" id="1.11.1.7" evidence="3"/>
<keyword evidence="6 9" id="KW-0479">Metal-binding</keyword>
<dbReference type="InterPro" id="IPR000823">
    <property type="entry name" value="Peroxidase_pln"/>
</dbReference>
<evidence type="ECO:0000256" key="3">
    <source>
        <dbReference type="ARBA" id="ARBA00012313"/>
    </source>
</evidence>
<proteinExistence type="inferred from homology"/>
<dbReference type="PRINTS" id="PR00461">
    <property type="entry name" value="PLPEROXIDASE"/>
</dbReference>
<dbReference type="GO" id="GO:0140825">
    <property type="term" value="F:lactoperoxidase activity"/>
    <property type="evidence" value="ECO:0007669"/>
    <property type="project" value="UniProtKB-EC"/>
</dbReference>
<dbReference type="Gramene" id="ESW06760">
    <property type="protein sequence ID" value="ESW06760"/>
    <property type="gene ID" value="PHAVU_010G074100g"/>
</dbReference>
<evidence type="ECO:0000256" key="11">
    <source>
        <dbReference type="SAM" id="MobiDB-lite"/>
    </source>
</evidence>
<evidence type="ECO:0000256" key="7">
    <source>
        <dbReference type="ARBA" id="ARBA00023002"/>
    </source>
</evidence>
<dbReference type="SUPFAM" id="SSF48113">
    <property type="entry name" value="Heme-dependent peroxidases"/>
    <property type="match status" value="1"/>
</dbReference>
<dbReference type="GO" id="GO:0006979">
    <property type="term" value="P:response to oxidative stress"/>
    <property type="evidence" value="ECO:0007669"/>
    <property type="project" value="InterPro"/>
</dbReference>
<comment type="similarity">
    <text evidence="10">Belongs to the peroxidase family.</text>
</comment>
<evidence type="ECO:0000259" key="12">
    <source>
        <dbReference type="PROSITE" id="PS50873"/>
    </source>
</evidence>
<comment type="catalytic activity">
    <reaction evidence="1">
        <text>2 a phenolic donor + H2O2 = 2 a phenolic radical donor + 2 H2O</text>
        <dbReference type="Rhea" id="RHEA:56136"/>
        <dbReference type="ChEBI" id="CHEBI:15377"/>
        <dbReference type="ChEBI" id="CHEBI:16240"/>
        <dbReference type="ChEBI" id="CHEBI:139520"/>
        <dbReference type="ChEBI" id="CHEBI:139521"/>
        <dbReference type="EC" id="1.11.1.7"/>
    </reaction>
</comment>
<evidence type="ECO:0000256" key="10">
    <source>
        <dbReference type="RuleBase" id="RU004241"/>
    </source>
</evidence>
<accession>V7AN97</accession>
<dbReference type="InterPro" id="IPR010255">
    <property type="entry name" value="Haem_peroxidase_sf"/>
</dbReference>
<feature type="domain" description="Plant heme peroxidase family profile" evidence="12">
    <location>
        <begin position="9"/>
        <end position="324"/>
    </location>
</feature>
<protein>
    <recommendedName>
        <fullName evidence="3">peroxidase</fullName>
        <ecNumber evidence="3">1.11.1.7</ecNumber>
    </recommendedName>
</protein>
<dbReference type="PANTHER" id="PTHR31388:SF132">
    <property type="entry name" value="PEROXIDASE"/>
    <property type="match status" value="1"/>
</dbReference>
<dbReference type="EMBL" id="CM002297">
    <property type="protein sequence ID" value="ESW06760.1"/>
    <property type="molecule type" value="Genomic_DNA"/>
</dbReference>
<dbReference type="PANTHER" id="PTHR31388">
    <property type="entry name" value="PEROXIDASE 72-RELATED"/>
    <property type="match status" value="1"/>
</dbReference>
<feature type="binding site" evidence="9">
    <location>
        <position position="19"/>
    </location>
    <ligand>
        <name>Ca(2+)</name>
        <dbReference type="ChEBI" id="CHEBI:29108"/>
        <label>1</label>
    </ligand>
</feature>